<proteinExistence type="predicted"/>
<sequence length="103" mass="10946">MVVTGARFGEDHRRRPGPRRPGGPPRPRSVLYTVHTSIYSRPSKAFPRFRHGSSPAPSRGGRGGGASRSLLCRSRIYRSPFSSLSAPPASAPGATTCAATSSR</sequence>
<organism evidence="2 3">
    <name type="scientific">Eumeta variegata</name>
    <name type="common">Bagworm moth</name>
    <name type="synonym">Eumeta japonica</name>
    <dbReference type="NCBI Taxonomy" id="151549"/>
    <lineage>
        <taxon>Eukaryota</taxon>
        <taxon>Metazoa</taxon>
        <taxon>Ecdysozoa</taxon>
        <taxon>Arthropoda</taxon>
        <taxon>Hexapoda</taxon>
        <taxon>Insecta</taxon>
        <taxon>Pterygota</taxon>
        <taxon>Neoptera</taxon>
        <taxon>Endopterygota</taxon>
        <taxon>Lepidoptera</taxon>
        <taxon>Glossata</taxon>
        <taxon>Ditrysia</taxon>
        <taxon>Tineoidea</taxon>
        <taxon>Psychidae</taxon>
        <taxon>Oiketicinae</taxon>
        <taxon>Eumeta</taxon>
    </lineage>
</organism>
<protein>
    <submittedName>
        <fullName evidence="2">Uncharacterized protein</fullName>
    </submittedName>
</protein>
<feature type="region of interest" description="Disordered" evidence="1">
    <location>
        <begin position="42"/>
        <end position="103"/>
    </location>
</feature>
<evidence type="ECO:0000313" key="2">
    <source>
        <dbReference type="EMBL" id="GBP36628.1"/>
    </source>
</evidence>
<keyword evidence="3" id="KW-1185">Reference proteome</keyword>
<name>A0A4C1VBV4_EUMVA</name>
<reference evidence="2 3" key="1">
    <citation type="journal article" date="2019" name="Commun. Biol.">
        <title>The bagworm genome reveals a unique fibroin gene that provides high tensile strength.</title>
        <authorList>
            <person name="Kono N."/>
            <person name="Nakamura H."/>
            <person name="Ohtoshi R."/>
            <person name="Tomita M."/>
            <person name="Numata K."/>
            <person name="Arakawa K."/>
        </authorList>
    </citation>
    <scope>NUCLEOTIDE SEQUENCE [LARGE SCALE GENOMIC DNA]</scope>
</reference>
<feature type="compositionally biased region" description="Low complexity" evidence="1">
    <location>
        <begin position="67"/>
        <end position="103"/>
    </location>
</feature>
<dbReference type="EMBL" id="BGZK01000321">
    <property type="protein sequence ID" value="GBP36628.1"/>
    <property type="molecule type" value="Genomic_DNA"/>
</dbReference>
<comment type="caution">
    <text evidence="2">The sequence shown here is derived from an EMBL/GenBank/DDBJ whole genome shotgun (WGS) entry which is preliminary data.</text>
</comment>
<dbReference type="AlphaFoldDB" id="A0A4C1VBV4"/>
<dbReference type="Proteomes" id="UP000299102">
    <property type="component" value="Unassembled WGS sequence"/>
</dbReference>
<gene>
    <name evidence="2" type="ORF">EVAR_35212_1</name>
</gene>
<accession>A0A4C1VBV4</accession>
<feature type="region of interest" description="Disordered" evidence="1">
    <location>
        <begin position="1"/>
        <end position="30"/>
    </location>
</feature>
<evidence type="ECO:0000313" key="3">
    <source>
        <dbReference type="Proteomes" id="UP000299102"/>
    </source>
</evidence>
<evidence type="ECO:0000256" key="1">
    <source>
        <dbReference type="SAM" id="MobiDB-lite"/>
    </source>
</evidence>